<feature type="region of interest" description="Disordered" evidence="11">
    <location>
        <begin position="265"/>
        <end position="285"/>
    </location>
</feature>
<dbReference type="EC" id="2.3.1.199" evidence="10"/>
<evidence type="ECO:0000256" key="5">
    <source>
        <dbReference type="ARBA" id="ARBA00022832"/>
    </source>
</evidence>
<gene>
    <name evidence="12" type="ORF">NQ315_010794</name>
</gene>
<feature type="transmembrane region" description="Helical" evidence="10">
    <location>
        <begin position="142"/>
        <end position="161"/>
    </location>
</feature>
<dbReference type="GO" id="GO:0030148">
    <property type="term" value="P:sphingolipid biosynthetic process"/>
    <property type="evidence" value="ECO:0007669"/>
    <property type="project" value="TreeGrafter"/>
</dbReference>
<keyword evidence="7 10" id="KW-0443">Lipid metabolism</keyword>
<dbReference type="Pfam" id="PF01151">
    <property type="entry name" value="ELO"/>
    <property type="match status" value="1"/>
</dbReference>
<reference evidence="12 13" key="1">
    <citation type="journal article" date="2023" name="Insect Mol. Biol.">
        <title>Genome sequencing provides insights into the evolution of gene families encoding plant cell wall-degrading enzymes in longhorned beetles.</title>
        <authorList>
            <person name="Shin N.R."/>
            <person name="Okamura Y."/>
            <person name="Kirsch R."/>
            <person name="Pauchet Y."/>
        </authorList>
    </citation>
    <scope>NUCLEOTIDE SEQUENCE [LARGE SCALE GENOMIC DNA]</scope>
    <source>
        <strain evidence="12">EAD_L_NR</strain>
    </source>
</reference>
<dbReference type="GO" id="GO:0009922">
    <property type="term" value="F:fatty acid elongase activity"/>
    <property type="evidence" value="ECO:0007669"/>
    <property type="project" value="UniProtKB-EC"/>
</dbReference>
<evidence type="ECO:0000256" key="2">
    <source>
        <dbReference type="ARBA" id="ARBA00022516"/>
    </source>
</evidence>
<evidence type="ECO:0000256" key="8">
    <source>
        <dbReference type="ARBA" id="ARBA00023136"/>
    </source>
</evidence>
<evidence type="ECO:0000256" key="4">
    <source>
        <dbReference type="ARBA" id="ARBA00022692"/>
    </source>
</evidence>
<dbReference type="EMBL" id="JANEYG010000030">
    <property type="protein sequence ID" value="KAJ8917880.1"/>
    <property type="molecule type" value="Genomic_DNA"/>
</dbReference>
<keyword evidence="5 10" id="KW-0276">Fatty acid metabolism</keyword>
<dbReference type="InterPro" id="IPR002076">
    <property type="entry name" value="ELO_fam"/>
</dbReference>
<feature type="transmembrane region" description="Helical" evidence="10">
    <location>
        <begin position="110"/>
        <end position="135"/>
    </location>
</feature>
<comment type="caution">
    <text evidence="12">The sequence shown here is derived from an EMBL/GenBank/DDBJ whole genome shotgun (WGS) entry which is preliminary data.</text>
</comment>
<evidence type="ECO:0000256" key="11">
    <source>
        <dbReference type="SAM" id="MobiDB-lite"/>
    </source>
</evidence>
<keyword evidence="13" id="KW-1185">Reference proteome</keyword>
<dbReference type="GO" id="GO:0005789">
    <property type="term" value="C:endoplasmic reticulum membrane"/>
    <property type="evidence" value="ECO:0007669"/>
    <property type="project" value="TreeGrafter"/>
</dbReference>
<dbReference type="GO" id="GO:0042761">
    <property type="term" value="P:very long-chain fatty acid biosynthetic process"/>
    <property type="evidence" value="ECO:0007669"/>
    <property type="project" value="TreeGrafter"/>
</dbReference>
<feature type="transmembrane region" description="Helical" evidence="10">
    <location>
        <begin position="66"/>
        <end position="90"/>
    </location>
</feature>
<evidence type="ECO:0000256" key="9">
    <source>
        <dbReference type="ARBA" id="ARBA00023160"/>
    </source>
</evidence>
<protein>
    <recommendedName>
        <fullName evidence="10">Elongation of very long chain fatty acids protein</fullName>
        <ecNumber evidence="10">2.3.1.199</ecNumber>
    </recommendedName>
    <alternativeName>
        <fullName evidence="10">Very-long-chain 3-oxoacyl-CoA synthase</fullName>
    </alternativeName>
</protein>
<feature type="transmembrane region" description="Helical" evidence="10">
    <location>
        <begin position="173"/>
        <end position="193"/>
    </location>
</feature>
<dbReference type="AlphaFoldDB" id="A0AAV8VUS9"/>
<dbReference type="GO" id="GO:0034625">
    <property type="term" value="P:fatty acid elongation, monounsaturated fatty acid"/>
    <property type="evidence" value="ECO:0007669"/>
    <property type="project" value="TreeGrafter"/>
</dbReference>
<evidence type="ECO:0000256" key="1">
    <source>
        <dbReference type="ARBA" id="ARBA00004141"/>
    </source>
</evidence>
<evidence type="ECO:0000313" key="12">
    <source>
        <dbReference type="EMBL" id="KAJ8917880.1"/>
    </source>
</evidence>
<comment type="catalytic activity">
    <reaction evidence="10">
        <text>a very-long-chain acyl-CoA + malonyl-CoA + H(+) = a very-long-chain 3-oxoacyl-CoA + CO2 + CoA</text>
        <dbReference type="Rhea" id="RHEA:32727"/>
        <dbReference type="ChEBI" id="CHEBI:15378"/>
        <dbReference type="ChEBI" id="CHEBI:16526"/>
        <dbReference type="ChEBI" id="CHEBI:57287"/>
        <dbReference type="ChEBI" id="CHEBI:57384"/>
        <dbReference type="ChEBI" id="CHEBI:90725"/>
        <dbReference type="ChEBI" id="CHEBI:90736"/>
        <dbReference type="EC" id="2.3.1.199"/>
    </reaction>
</comment>
<dbReference type="PANTHER" id="PTHR11157">
    <property type="entry name" value="FATTY ACID ACYL TRANSFERASE-RELATED"/>
    <property type="match status" value="1"/>
</dbReference>
<name>A0AAV8VUS9_9CUCU</name>
<proteinExistence type="inferred from homology"/>
<dbReference type="PANTHER" id="PTHR11157:SF69">
    <property type="entry name" value="ELONGATION OF VERY LONG CHAIN FATTY ACIDS PROTEIN 7"/>
    <property type="match status" value="1"/>
</dbReference>
<keyword evidence="2 10" id="KW-0444">Lipid biosynthesis</keyword>
<keyword evidence="3 10" id="KW-0808">Transferase</keyword>
<comment type="similarity">
    <text evidence="10">Belongs to the ELO family.</text>
</comment>
<sequence>MVSFLKSLDELNSYINQYHDPRTGKWFLLSSLFYPLVFCSAYVYAVKVLGPRFMKNRKPFELKRILVLYNLFQVVFNSWMFYEFSVAGWLRNDWSYKCQPMDYSENPSAVRMATVCWWFYISKYIDFLDTIFFILRKKFNQVTKLHVIHHAVVPLSVWIGAKFTPGGHGTFCGFLNTFVHVVMYTYYLLAALGPNVQKYLWWKKYITTIQMVQFIAFLVHGLQLFVRDCNYPRASISVVLFNGVIFLLLFSEFYKEAYSKKAKLPSPNATSKNGKAVVSNKMKRG</sequence>
<feature type="transmembrane region" description="Helical" evidence="10">
    <location>
        <begin position="205"/>
        <end position="222"/>
    </location>
</feature>
<dbReference type="Proteomes" id="UP001159042">
    <property type="component" value="Unassembled WGS sequence"/>
</dbReference>
<evidence type="ECO:0000256" key="7">
    <source>
        <dbReference type="ARBA" id="ARBA00023098"/>
    </source>
</evidence>
<evidence type="ECO:0000256" key="6">
    <source>
        <dbReference type="ARBA" id="ARBA00022989"/>
    </source>
</evidence>
<keyword evidence="9 10" id="KW-0275">Fatty acid biosynthesis</keyword>
<keyword evidence="8 10" id="KW-0472">Membrane</keyword>
<keyword evidence="4 10" id="KW-0812">Transmembrane</keyword>
<organism evidence="12 13">
    <name type="scientific">Exocentrus adspersus</name>
    <dbReference type="NCBI Taxonomy" id="1586481"/>
    <lineage>
        <taxon>Eukaryota</taxon>
        <taxon>Metazoa</taxon>
        <taxon>Ecdysozoa</taxon>
        <taxon>Arthropoda</taxon>
        <taxon>Hexapoda</taxon>
        <taxon>Insecta</taxon>
        <taxon>Pterygota</taxon>
        <taxon>Neoptera</taxon>
        <taxon>Endopterygota</taxon>
        <taxon>Coleoptera</taxon>
        <taxon>Polyphaga</taxon>
        <taxon>Cucujiformia</taxon>
        <taxon>Chrysomeloidea</taxon>
        <taxon>Cerambycidae</taxon>
        <taxon>Lamiinae</taxon>
        <taxon>Acanthocinini</taxon>
        <taxon>Exocentrus</taxon>
    </lineage>
</organism>
<accession>A0AAV8VUS9</accession>
<feature type="transmembrane region" description="Helical" evidence="10">
    <location>
        <begin position="234"/>
        <end position="254"/>
    </location>
</feature>
<keyword evidence="6 10" id="KW-1133">Transmembrane helix</keyword>
<comment type="subcellular location">
    <subcellularLocation>
        <location evidence="1">Membrane</location>
        <topology evidence="1">Multi-pass membrane protein</topology>
    </subcellularLocation>
</comment>
<dbReference type="GO" id="GO:0034626">
    <property type="term" value="P:fatty acid elongation, polyunsaturated fatty acid"/>
    <property type="evidence" value="ECO:0007669"/>
    <property type="project" value="TreeGrafter"/>
</dbReference>
<feature type="transmembrane region" description="Helical" evidence="10">
    <location>
        <begin position="26"/>
        <end position="45"/>
    </location>
</feature>
<dbReference type="GO" id="GO:0019367">
    <property type="term" value="P:fatty acid elongation, saturated fatty acid"/>
    <property type="evidence" value="ECO:0007669"/>
    <property type="project" value="TreeGrafter"/>
</dbReference>
<evidence type="ECO:0000313" key="13">
    <source>
        <dbReference type="Proteomes" id="UP001159042"/>
    </source>
</evidence>
<evidence type="ECO:0000256" key="10">
    <source>
        <dbReference type="RuleBase" id="RU361115"/>
    </source>
</evidence>
<evidence type="ECO:0000256" key="3">
    <source>
        <dbReference type="ARBA" id="ARBA00022679"/>
    </source>
</evidence>